<comment type="caution">
    <text evidence="3">The sequence shown here is derived from an EMBL/GenBank/DDBJ whole genome shotgun (WGS) entry which is preliminary data.</text>
</comment>
<dbReference type="PANTHER" id="PTHR37826:SF3">
    <property type="entry name" value="J DOMAIN-CONTAINING PROTEIN"/>
    <property type="match status" value="1"/>
</dbReference>
<name>A0A318ST15_9RHOB</name>
<feature type="compositionally biased region" description="Basic and acidic residues" evidence="1">
    <location>
        <begin position="1"/>
        <end position="15"/>
    </location>
</feature>
<dbReference type="EMBL" id="QJTE01000007">
    <property type="protein sequence ID" value="PYE81267.1"/>
    <property type="molecule type" value="Genomic_DNA"/>
</dbReference>
<keyword evidence="2" id="KW-1133">Transmembrane helix</keyword>
<protein>
    <recommendedName>
        <fullName evidence="5">Replication restart DNA helicase PriA</fullName>
    </recommendedName>
</protein>
<dbReference type="Gene3D" id="2.20.28.30">
    <property type="entry name" value="RNA polymerase ii, chain L"/>
    <property type="match status" value="1"/>
</dbReference>
<feature type="transmembrane region" description="Helical" evidence="2">
    <location>
        <begin position="359"/>
        <end position="378"/>
    </location>
</feature>
<feature type="region of interest" description="Disordered" evidence="1">
    <location>
        <begin position="1"/>
        <end position="26"/>
    </location>
</feature>
<organism evidence="3 4">
    <name type="scientific">Pseudoroseicyclus aestuarii</name>
    <dbReference type="NCBI Taxonomy" id="1795041"/>
    <lineage>
        <taxon>Bacteria</taxon>
        <taxon>Pseudomonadati</taxon>
        <taxon>Pseudomonadota</taxon>
        <taxon>Alphaproteobacteria</taxon>
        <taxon>Rhodobacterales</taxon>
        <taxon>Paracoccaceae</taxon>
        <taxon>Pseudoroseicyclus</taxon>
    </lineage>
</organism>
<evidence type="ECO:0000256" key="1">
    <source>
        <dbReference type="SAM" id="MobiDB-lite"/>
    </source>
</evidence>
<keyword evidence="2" id="KW-0812">Transmembrane</keyword>
<reference evidence="3 4" key="1">
    <citation type="submission" date="2018-06" db="EMBL/GenBank/DDBJ databases">
        <title>Genomic Encyclopedia of Type Strains, Phase III (KMG-III): the genomes of soil and plant-associated and newly described type strains.</title>
        <authorList>
            <person name="Whitman W."/>
        </authorList>
    </citation>
    <scope>NUCLEOTIDE SEQUENCE [LARGE SCALE GENOMIC DNA]</scope>
    <source>
        <strain evidence="3 4">CECT 9025</strain>
    </source>
</reference>
<gene>
    <name evidence="3" type="ORF">DFP88_10757</name>
</gene>
<keyword evidence="2" id="KW-0472">Membrane</keyword>
<dbReference type="PANTHER" id="PTHR37826">
    <property type="entry name" value="FLOTILLIN BAND_7_5 DOMAIN PROTEIN"/>
    <property type="match status" value="1"/>
</dbReference>
<proteinExistence type="predicted"/>
<evidence type="ECO:0008006" key="5">
    <source>
        <dbReference type="Google" id="ProtNLM"/>
    </source>
</evidence>
<sequence>MSDIPDVPRPDRARPETPSATPVEEHRFPCPTCGSDMRYAPGTATLHCPQCGHDAPIVPAPRSAATEELDFDSARRGTVPEAHAEVTRVTPCPSCGAQVDFPAGEHAARCPYCDTAVVADTGLSRHIKPRGVLPFAIDEGAARQAMRDWLGSLWFAPNGLRDYARKGRQLNGLYVPFWTFDAQTRSAYTGERGDDYYVTRTITRDGKRQTVQERRTRWRNVRGRVQRFFDDVLILATPSLPKAHTDALAPWDLSELAAYRPEYLAGFMAESYRIELEEGFAEARAVMDRTIAQDVRRDIGGDHQRIASVQTQVSDVTFKHVLLPVWTAAYRYKGRSFQFVVNARTGKVQGERPYSKWKIALAVIAALIVAGIAALVYGQT</sequence>
<accession>A0A318ST15</accession>
<evidence type="ECO:0000256" key="2">
    <source>
        <dbReference type="SAM" id="Phobius"/>
    </source>
</evidence>
<dbReference type="Proteomes" id="UP000248311">
    <property type="component" value="Unassembled WGS sequence"/>
</dbReference>
<keyword evidence="4" id="KW-1185">Reference proteome</keyword>
<evidence type="ECO:0000313" key="3">
    <source>
        <dbReference type="EMBL" id="PYE81267.1"/>
    </source>
</evidence>
<evidence type="ECO:0000313" key="4">
    <source>
        <dbReference type="Proteomes" id="UP000248311"/>
    </source>
</evidence>
<dbReference type="AlphaFoldDB" id="A0A318ST15"/>